<feature type="domain" description="Acyl-ACP-thioesterase N-terminal" evidence="1">
    <location>
        <begin position="70"/>
        <end position="102"/>
    </location>
</feature>
<reference evidence="2" key="1">
    <citation type="journal article" date="2019" name="Sci. Rep.">
        <title>Draft genome of Tanacetum cinerariifolium, the natural source of mosquito coil.</title>
        <authorList>
            <person name="Yamashiro T."/>
            <person name="Shiraishi A."/>
            <person name="Satake H."/>
            <person name="Nakayama K."/>
        </authorList>
    </citation>
    <scope>NUCLEOTIDE SEQUENCE</scope>
</reference>
<sequence length="328" mass="36632">MIFVALSLKEDHSVSKPVSWWSGHVVAAMAGFRYPFHTRRPEPPYKRVLPLIADMEEICNGMEKERKKVSMLLASITTIFLATEKQWMMLDWKIKRTDMLADLDSFGLGRLVEDGFVVMMISDGLLESAGLQTKLLWYTGIVSPGPIFDDALSVFNTSMEIDLLSNPRRIIPLTSLGRSLFLASSRVFAGDIYGEHVVSCAGIIGIKHRHNVLRDTLVDICYRSGISASKEVDIGLDGRRDKPLRPTNMLLYSWDEGLDVCVDLTGSLPLTQTGMVDFIPNRAVIDAAERKRAKYMAKCASIGYGFLPFFFSSLGELEAEAVTLLKRI</sequence>
<proteinExistence type="predicted"/>
<dbReference type="GO" id="GO:0016790">
    <property type="term" value="F:thiolester hydrolase activity"/>
    <property type="evidence" value="ECO:0007669"/>
    <property type="project" value="InterPro"/>
</dbReference>
<dbReference type="InterPro" id="IPR021113">
    <property type="entry name" value="Acyl-ACP-thioesterase_N"/>
</dbReference>
<dbReference type="EMBL" id="BKCJ010000818">
    <property type="protein sequence ID" value="GEU36505.1"/>
    <property type="molecule type" value="Genomic_DNA"/>
</dbReference>
<name>A0A6L2JKV2_TANCI</name>
<dbReference type="PANTHER" id="PTHR48462">
    <property type="entry name" value="PROTEIN, PUTATIVE-RELATED"/>
    <property type="match status" value="1"/>
</dbReference>
<gene>
    <name evidence="2" type="ORF">Tci_008483</name>
</gene>
<comment type="caution">
    <text evidence="2">The sequence shown here is derived from an EMBL/GenBank/DDBJ whole genome shotgun (WGS) entry which is preliminary data.</text>
</comment>
<accession>A0A6L2JKV2</accession>
<dbReference type="Pfam" id="PF12590">
    <property type="entry name" value="Acyl-thio_N"/>
    <property type="match status" value="1"/>
</dbReference>
<dbReference type="PANTHER" id="PTHR48462:SF1">
    <property type="entry name" value="PROTEIN, PUTATIVE-RELATED"/>
    <property type="match status" value="1"/>
</dbReference>
<evidence type="ECO:0000313" key="2">
    <source>
        <dbReference type="EMBL" id="GEU36505.1"/>
    </source>
</evidence>
<dbReference type="AlphaFoldDB" id="A0A6L2JKV2"/>
<evidence type="ECO:0000259" key="1">
    <source>
        <dbReference type="Pfam" id="PF12590"/>
    </source>
</evidence>
<protein>
    <recommendedName>
        <fullName evidence="1">Acyl-ACP-thioesterase N-terminal domain-containing protein</fullName>
    </recommendedName>
</protein>
<organism evidence="2">
    <name type="scientific">Tanacetum cinerariifolium</name>
    <name type="common">Dalmatian daisy</name>
    <name type="synonym">Chrysanthemum cinerariifolium</name>
    <dbReference type="NCBI Taxonomy" id="118510"/>
    <lineage>
        <taxon>Eukaryota</taxon>
        <taxon>Viridiplantae</taxon>
        <taxon>Streptophyta</taxon>
        <taxon>Embryophyta</taxon>
        <taxon>Tracheophyta</taxon>
        <taxon>Spermatophyta</taxon>
        <taxon>Magnoliopsida</taxon>
        <taxon>eudicotyledons</taxon>
        <taxon>Gunneridae</taxon>
        <taxon>Pentapetalae</taxon>
        <taxon>asterids</taxon>
        <taxon>campanulids</taxon>
        <taxon>Asterales</taxon>
        <taxon>Asteraceae</taxon>
        <taxon>Asteroideae</taxon>
        <taxon>Anthemideae</taxon>
        <taxon>Anthemidinae</taxon>
        <taxon>Tanacetum</taxon>
    </lineage>
</organism>